<comment type="similarity">
    <text evidence="1">Belongs to the peptidase M16 family.</text>
</comment>
<feature type="non-terminal residue" evidence="3">
    <location>
        <position position="371"/>
    </location>
</feature>
<dbReference type="EMBL" id="MHLD01000017">
    <property type="protein sequence ID" value="OGZ02520.1"/>
    <property type="molecule type" value="Genomic_DNA"/>
</dbReference>
<dbReference type="InterPro" id="IPR011249">
    <property type="entry name" value="Metalloenz_LuxS/M16"/>
</dbReference>
<dbReference type="Proteomes" id="UP000179281">
    <property type="component" value="Unassembled WGS sequence"/>
</dbReference>
<dbReference type="PANTHER" id="PTHR11851">
    <property type="entry name" value="METALLOPROTEASE"/>
    <property type="match status" value="1"/>
</dbReference>
<dbReference type="STRING" id="1798653.A3G64_01685"/>
<gene>
    <name evidence="3" type="ORF">A3G64_01685</name>
</gene>
<comment type="caution">
    <text evidence="3">The sequence shown here is derived from an EMBL/GenBank/DDBJ whole genome shotgun (WGS) entry which is preliminary data.</text>
</comment>
<organism evidence="3 4">
    <name type="scientific">Candidatus Liptonbacteria bacterium RIFCSPLOWO2_12_FULL_60_15</name>
    <dbReference type="NCBI Taxonomy" id="1798653"/>
    <lineage>
        <taxon>Bacteria</taxon>
        <taxon>Candidatus Liptoniibacteriota</taxon>
    </lineage>
</organism>
<accession>A0A1G2CP23</accession>
<protein>
    <recommendedName>
        <fullName evidence="2">Peptidase M16 C-terminal domain-containing protein</fullName>
    </recommendedName>
</protein>
<dbReference type="InterPro" id="IPR007863">
    <property type="entry name" value="Peptidase_M16_C"/>
</dbReference>
<evidence type="ECO:0000313" key="3">
    <source>
        <dbReference type="EMBL" id="OGZ02520.1"/>
    </source>
</evidence>
<name>A0A1G2CP23_9BACT</name>
<evidence type="ECO:0000259" key="2">
    <source>
        <dbReference type="Pfam" id="PF05193"/>
    </source>
</evidence>
<dbReference type="SUPFAM" id="SSF63411">
    <property type="entry name" value="LuxS/MPP-like metallohydrolase"/>
    <property type="match status" value="2"/>
</dbReference>
<dbReference type="Pfam" id="PF05193">
    <property type="entry name" value="Peptidase_M16_C"/>
    <property type="match status" value="1"/>
</dbReference>
<dbReference type="AlphaFoldDB" id="A0A1G2CP23"/>
<proteinExistence type="inferred from homology"/>
<evidence type="ECO:0000313" key="4">
    <source>
        <dbReference type="Proteomes" id="UP000179281"/>
    </source>
</evidence>
<feature type="domain" description="Peptidase M16 C-terminal" evidence="2">
    <location>
        <begin position="171"/>
        <end position="342"/>
    </location>
</feature>
<dbReference type="PANTHER" id="PTHR11851:SF49">
    <property type="entry name" value="MITOCHONDRIAL-PROCESSING PEPTIDASE SUBUNIT ALPHA"/>
    <property type="match status" value="1"/>
</dbReference>
<evidence type="ECO:0000256" key="1">
    <source>
        <dbReference type="ARBA" id="ARBA00007261"/>
    </source>
</evidence>
<dbReference type="GO" id="GO:0046872">
    <property type="term" value="F:metal ion binding"/>
    <property type="evidence" value="ECO:0007669"/>
    <property type="project" value="InterPro"/>
</dbReference>
<dbReference type="Gene3D" id="3.30.830.10">
    <property type="entry name" value="Metalloenzyme, LuxS/M16 peptidase-like"/>
    <property type="match status" value="2"/>
</dbReference>
<sequence>MRAAALAEATEKLSKLLSPRKTILKDGLTVVTKQDTTNGFAHIVLGTRRGGSFFGPPELFHLLEHILSVPYRNAASGSVIDAETAVSRVTIAEVSVKERKFEKKLKAIVQDLRRPEFDALERERGAVLAELGEHHDDPETFLANQFYAACFPKSNLGRLLREDFDSVRHELTKELLVRYWRKFFAPSNLILSVVGEKLSHEKICEAARELFPAADAPKPRFKRPELGVPEATLDTPWVVVRPGLKNAYFALGKALPRLELKDRAVLKAVGELLTDRLNHMLRYRMGLAYGIQFDFSSTYLFNHWNIQGSCEAKHFPRVIATVRRELERFTIGERELKRKREELIESYERLASDPEGCAHLLYDLEVDGVSI</sequence>
<reference evidence="3 4" key="1">
    <citation type="journal article" date="2016" name="Nat. Commun.">
        <title>Thousands of microbial genomes shed light on interconnected biogeochemical processes in an aquifer system.</title>
        <authorList>
            <person name="Anantharaman K."/>
            <person name="Brown C.T."/>
            <person name="Hug L.A."/>
            <person name="Sharon I."/>
            <person name="Castelle C.J."/>
            <person name="Probst A.J."/>
            <person name="Thomas B.C."/>
            <person name="Singh A."/>
            <person name="Wilkins M.J."/>
            <person name="Karaoz U."/>
            <person name="Brodie E.L."/>
            <person name="Williams K.H."/>
            <person name="Hubbard S.S."/>
            <person name="Banfield J.F."/>
        </authorList>
    </citation>
    <scope>NUCLEOTIDE SEQUENCE [LARGE SCALE GENOMIC DNA]</scope>
</reference>
<dbReference type="InterPro" id="IPR050361">
    <property type="entry name" value="MPP/UQCRC_Complex"/>
</dbReference>